<feature type="domain" description="TonB-dependent receptor-like beta-barrel" evidence="10">
    <location>
        <begin position="350"/>
        <end position="768"/>
    </location>
</feature>
<keyword evidence="2 8" id="KW-0813">Transport</keyword>
<evidence type="ECO:0000256" key="5">
    <source>
        <dbReference type="ARBA" id="ARBA00023077"/>
    </source>
</evidence>
<dbReference type="PANTHER" id="PTHR30069:SF42">
    <property type="entry name" value="FERRIC AEROBACTIN RECEPTOR"/>
    <property type="match status" value="1"/>
</dbReference>
<keyword evidence="4 8" id="KW-0812">Transmembrane</keyword>
<dbReference type="SUPFAM" id="SSF49464">
    <property type="entry name" value="Carboxypeptidase regulatory domain-like"/>
    <property type="match status" value="1"/>
</dbReference>
<comment type="caution">
    <text evidence="12">The sequence shown here is derived from an EMBL/GenBank/DDBJ whole genome shotgun (WGS) entry which is preliminary data.</text>
</comment>
<evidence type="ECO:0000256" key="9">
    <source>
        <dbReference type="RuleBase" id="RU003357"/>
    </source>
</evidence>
<proteinExistence type="inferred from homology"/>
<name>A0ABT8WLI5_9FLAO</name>
<dbReference type="Gene3D" id="2.40.170.20">
    <property type="entry name" value="TonB-dependent receptor, beta-barrel domain"/>
    <property type="match status" value="1"/>
</dbReference>
<evidence type="ECO:0000256" key="2">
    <source>
        <dbReference type="ARBA" id="ARBA00022448"/>
    </source>
</evidence>
<dbReference type="InterPro" id="IPR036942">
    <property type="entry name" value="Beta-barrel_TonB_sf"/>
</dbReference>
<evidence type="ECO:0000313" key="13">
    <source>
        <dbReference type="Proteomes" id="UP001176806"/>
    </source>
</evidence>
<dbReference type="InterPro" id="IPR008969">
    <property type="entry name" value="CarboxyPept-like_regulatory"/>
</dbReference>
<dbReference type="PROSITE" id="PS52016">
    <property type="entry name" value="TONB_DEPENDENT_REC_3"/>
    <property type="match status" value="1"/>
</dbReference>
<evidence type="ECO:0000256" key="3">
    <source>
        <dbReference type="ARBA" id="ARBA00022452"/>
    </source>
</evidence>
<organism evidence="12 13">
    <name type="scientific">Flavivirga jejuensis</name>
    <dbReference type="NCBI Taxonomy" id="870487"/>
    <lineage>
        <taxon>Bacteria</taxon>
        <taxon>Pseudomonadati</taxon>
        <taxon>Bacteroidota</taxon>
        <taxon>Flavobacteriia</taxon>
        <taxon>Flavobacteriales</taxon>
        <taxon>Flavobacteriaceae</taxon>
        <taxon>Flavivirga</taxon>
    </lineage>
</organism>
<reference evidence="12" key="1">
    <citation type="submission" date="2023-07" db="EMBL/GenBank/DDBJ databases">
        <title>Two novel species in the genus Flavivirga.</title>
        <authorList>
            <person name="Kwon K."/>
        </authorList>
    </citation>
    <scope>NUCLEOTIDE SEQUENCE</scope>
    <source>
        <strain evidence="12">KACC 14158</strain>
    </source>
</reference>
<dbReference type="Pfam" id="PF00593">
    <property type="entry name" value="TonB_dep_Rec_b-barrel"/>
    <property type="match status" value="1"/>
</dbReference>
<dbReference type="InterPro" id="IPR000531">
    <property type="entry name" value="Beta-barrel_TonB"/>
</dbReference>
<evidence type="ECO:0000256" key="8">
    <source>
        <dbReference type="PROSITE-ProRule" id="PRU01360"/>
    </source>
</evidence>
<dbReference type="Gene3D" id="2.170.130.10">
    <property type="entry name" value="TonB-dependent receptor, plug domain"/>
    <property type="match status" value="1"/>
</dbReference>
<evidence type="ECO:0000259" key="10">
    <source>
        <dbReference type="Pfam" id="PF00593"/>
    </source>
</evidence>
<dbReference type="EMBL" id="JAUOEL010000002">
    <property type="protein sequence ID" value="MDO5974023.1"/>
    <property type="molecule type" value="Genomic_DNA"/>
</dbReference>
<dbReference type="InterPro" id="IPR039426">
    <property type="entry name" value="TonB-dep_rcpt-like"/>
</dbReference>
<comment type="similarity">
    <text evidence="8 9">Belongs to the TonB-dependent receptor family.</text>
</comment>
<evidence type="ECO:0000256" key="4">
    <source>
        <dbReference type="ARBA" id="ARBA00022692"/>
    </source>
</evidence>
<dbReference type="InterPro" id="IPR012910">
    <property type="entry name" value="Plug_dom"/>
</dbReference>
<dbReference type="InterPro" id="IPR037066">
    <property type="entry name" value="Plug_dom_sf"/>
</dbReference>
<dbReference type="Proteomes" id="UP001176806">
    <property type="component" value="Unassembled WGS sequence"/>
</dbReference>
<dbReference type="Pfam" id="PF13715">
    <property type="entry name" value="CarbopepD_reg_2"/>
    <property type="match status" value="1"/>
</dbReference>
<evidence type="ECO:0000313" key="12">
    <source>
        <dbReference type="EMBL" id="MDO5974023.1"/>
    </source>
</evidence>
<comment type="subcellular location">
    <subcellularLocation>
        <location evidence="1 8">Cell outer membrane</location>
        <topology evidence="1 8">Multi-pass membrane protein</topology>
    </subcellularLocation>
</comment>
<protein>
    <submittedName>
        <fullName evidence="12">TonB-dependent receptor</fullName>
    </submittedName>
</protein>
<dbReference type="SUPFAM" id="SSF56935">
    <property type="entry name" value="Porins"/>
    <property type="match status" value="1"/>
</dbReference>
<sequence length="804" mass="88587">MTITKKICTSITILCFLAYGFGQTGNIKGKITDTEGKPVEFANVILKNTEKGTMTDINGNYSIEAVEKGEHLLLVSYVSYKTLKKNVTIRVDETLEVDFILEANDIELYEVIISAGRTSEKLSEVPASITVVGLKELKNLGTNTTNISDILEFAVPGMAPSTGTFSSWGQTLRGRRALIMVDGIPQSTPLRNGLVDINSVQPNDISRVEVLKGAAAIYGNGGDGGIINYITKNADKNAQISGSSNVWTTSNLSKTDDAFGWGVQQSLNGGLDKVSYYISGSFEKTGTKYDGNGDIISPTYGLDNTKIFSVLGKVGYQINDKQTVDVMFNHYKSSQETPYVAQLGALEIYNASGDYKITPTIGVLPTAENPISEEAVGSGITTTNAQLKYELSEIFNGTTKFAADLYYQKGKNIFFYDATYFDGGGQTVVNTDKLGFRPILNTKLNLEFPLTISFTYGLDLLKDKTNQGLLDGRIWAPNLDLLSIAPFVQAKFKFKEDWVFKAGLRYEDMSVTIKDFSTLPVSPTRDDNFTNPIDIEGGELEFSNTSLNVGIRYIKNDEFIPYASFSQGFTLPDIGRVVRGGTSTNVNNINPQAIKTNNYEFGFLSKFKHVRFEAVGYYSTSNLGLNLIRIEDTDQLVQSMSPQSVYGAEVSTDFTFLDDHLQFGVSYSYVEGLEHDPEDATTLTYIGGDVISPAKTTAYINVRPLRKLSTSLRLIHISDRERFNVNENEGVFTYSYTEVPVTGYTLVNFSSSYKATEKISISLGINNLFNKFFLPPRSQWASTTRTYNSAGEGINGRLAVSYNF</sequence>
<dbReference type="Gene3D" id="2.60.40.1120">
    <property type="entry name" value="Carboxypeptidase-like, regulatory domain"/>
    <property type="match status" value="1"/>
</dbReference>
<keyword evidence="7 8" id="KW-0998">Cell outer membrane</keyword>
<evidence type="ECO:0000256" key="6">
    <source>
        <dbReference type="ARBA" id="ARBA00023136"/>
    </source>
</evidence>
<evidence type="ECO:0000256" key="1">
    <source>
        <dbReference type="ARBA" id="ARBA00004571"/>
    </source>
</evidence>
<evidence type="ECO:0000259" key="11">
    <source>
        <dbReference type="Pfam" id="PF07715"/>
    </source>
</evidence>
<evidence type="ECO:0000256" key="7">
    <source>
        <dbReference type="ARBA" id="ARBA00023237"/>
    </source>
</evidence>
<dbReference type="CDD" id="cd01347">
    <property type="entry name" value="ligand_gated_channel"/>
    <property type="match status" value="1"/>
</dbReference>
<dbReference type="Pfam" id="PF07715">
    <property type="entry name" value="Plug"/>
    <property type="match status" value="1"/>
</dbReference>
<gene>
    <name evidence="12" type="ORF">Q4Q40_07485</name>
</gene>
<keyword evidence="5 9" id="KW-0798">TonB box</keyword>
<keyword evidence="13" id="KW-1185">Reference proteome</keyword>
<keyword evidence="6 8" id="KW-0472">Membrane</keyword>
<dbReference type="PANTHER" id="PTHR30069">
    <property type="entry name" value="TONB-DEPENDENT OUTER MEMBRANE RECEPTOR"/>
    <property type="match status" value="1"/>
</dbReference>
<keyword evidence="3 8" id="KW-1134">Transmembrane beta strand</keyword>
<keyword evidence="12" id="KW-0675">Receptor</keyword>
<accession>A0ABT8WLI5</accession>
<dbReference type="RefSeq" id="WP_303301163.1">
    <property type="nucleotide sequence ID" value="NZ_BAABDA010000051.1"/>
</dbReference>
<feature type="domain" description="TonB-dependent receptor plug" evidence="11">
    <location>
        <begin position="122"/>
        <end position="226"/>
    </location>
</feature>